<dbReference type="InterPro" id="IPR008513">
    <property type="entry name" value="tRNA(Met)_cyd_acetate_ligase"/>
</dbReference>
<dbReference type="Gene3D" id="3.40.50.620">
    <property type="entry name" value="HUPs"/>
    <property type="match status" value="1"/>
</dbReference>
<comment type="caution">
    <text evidence="4">The sequence shown here is derived from an EMBL/GenBank/DDBJ whole genome shotgun (WGS) entry which is preliminary data.</text>
</comment>
<comment type="subcellular location">
    <subcellularLocation>
        <location evidence="3">Cytoplasm</location>
    </subcellularLocation>
</comment>
<dbReference type="GO" id="GO:0016879">
    <property type="term" value="F:ligase activity, forming carbon-nitrogen bonds"/>
    <property type="evidence" value="ECO:0007669"/>
    <property type="project" value="UniProtKB-UniRule"/>
</dbReference>
<keyword evidence="3" id="KW-0067">ATP-binding</keyword>
<evidence type="ECO:0000313" key="4">
    <source>
        <dbReference type="EMBL" id="MBB5172192.1"/>
    </source>
</evidence>
<dbReference type="GO" id="GO:0005737">
    <property type="term" value="C:cytoplasm"/>
    <property type="evidence" value="ECO:0007669"/>
    <property type="project" value="UniProtKB-SubCell"/>
</dbReference>
<organism evidence="4 5">
    <name type="scientific">Texcoconibacillus texcoconensis</name>
    <dbReference type="NCBI Taxonomy" id="1095777"/>
    <lineage>
        <taxon>Bacteria</taxon>
        <taxon>Bacillati</taxon>
        <taxon>Bacillota</taxon>
        <taxon>Bacilli</taxon>
        <taxon>Bacillales</taxon>
        <taxon>Bacillaceae</taxon>
        <taxon>Texcoconibacillus</taxon>
    </lineage>
</organism>
<dbReference type="RefSeq" id="WP_184662662.1">
    <property type="nucleotide sequence ID" value="NZ_JACHHB010000001.1"/>
</dbReference>
<dbReference type="SUPFAM" id="SSF52374">
    <property type="entry name" value="Nucleotidylyl transferase"/>
    <property type="match status" value="1"/>
</dbReference>
<dbReference type="NCBIfam" id="NF010191">
    <property type="entry name" value="PRK13670.1"/>
    <property type="match status" value="1"/>
</dbReference>
<keyword evidence="3" id="KW-0963">Cytoplasm</keyword>
<feature type="binding site" evidence="3">
    <location>
        <position position="101"/>
    </location>
    <ligand>
        <name>ATP</name>
        <dbReference type="ChEBI" id="CHEBI:30616"/>
    </ligand>
</feature>
<keyword evidence="1 3" id="KW-0436">Ligase</keyword>
<name>A0A840QLE8_9BACI</name>
<keyword evidence="2 3" id="KW-0819">tRNA processing</keyword>
<dbReference type="EMBL" id="JACHHB010000001">
    <property type="protein sequence ID" value="MBB5172192.1"/>
    <property type="molecule type" value="Genomic_DNA"/>
</dbReference>
<dbReference type="AlphaFoldDB" id="A0A840QLE8"/>
<keyword evidence="4" id="KW-0808">Transferase</keyword>
<comment type="catalytic activity">
    <reaction evidence="3">
        <text>cytidine(34) in elongator tRNA(Met) + acetate + ATP = N(4)-acetylcytidine(34) in elongator tRNA(Met) + AMP + diphosphate</text>
        <dbReference type="Rhea" id="RHEA:58144"/>
        <dbReference type="Rhea" id="RHEA-COMP:10693"/>
        <dbReference type="Rhea" id="RHEA-COMP:10694"/>
        <dbReference type="ChEBI" id="CHEBI:30089"/>
        <dbReference type="ChEBI" id="CHEBI:30616"/>
        <dbReference type="ChEBI" id="CHEBI:33019"/>
        <dbReference type="ChEBI" id="CHEBI:74900"/>
        <dbReference type="ChEBI" id="CHEBI:82748"/>
        <dbReference type="ChEBI" id="CHEBI:456215"/>
    </reaction>
</comment>
<dbReference type="EC" id="6.3.4.-" evidence="3"/>
<evidence type="ECO:0000313" key="5">
    <source>
        <dbReference type="Proteomes" id="UP000551878"/>
    </source>
</evidence>
<dbReference type="PANTHER" id="PTHR37825:SF1">
    <property type="entry name" value="TRNA(MET) CYTIDINE ACETATE LIGASE"/>
    <property type="match status" value="1"/>
</dbReference>
<evidence type="ECO:0000256" key="2">
    <source>
        <dbReference type="ARBA" id="ARBA00022694"/>
    </source>
</evidence>
<dbReference type="HAMAP" id="MF_01539">
    <property type="entry name" value="TmcAL"/>
    <property type="match status" value="1"/>
</dbReference>
<gene>
    <name evidence="3" type="primary">tmcAL</name>
    <name evidence="4" type="ORF">HNQ41_000332</name>
</gene>
<feature type="binding site" evidence="3">
    <location>
        <position position="187"/>
    </location>
    <ligand>
        <name>ATP</name>
        <dbReference type="ChEBI" id="CHEBI:30616"/>
    </ligand>
</feature>
<dbReference type="GO" id="GO:0005524">
    <property type="term" value="F:ATP binding"/>
    <property type="evidence" value="ECO:0007669"/>
    <property type="project" value="UniProtKB-KW"/>
</dbReference>
<keyword evidence="3" id="KW-0694">RNA-binding</keyword>
<accession>A0A840QLE8</accession>
<dbReference type="GO" id="GO:0016740">
    <property type="term" value="F:transferase activity"/>
    <property type="evidence" value="ECO:0007669"/>
    <property type="project" value="UniProtKB-KW"/>
</dbReference>
<keyword evidence="5" id="KW-1185">Reference proteome</keyword>
<comment type="similarity">
    <text evidence="3">Belongs to the TmcAL family.</text>
</comment>
<proteinExistence type="inferred from homology"/>
<dbReference type="PANTHER" id="PTHR37825">
    <property type="entry name" value="TRNA(MET) CYTIDINE ACETATE LIGASE"/>
    <property type="match status" value="1"/>
</dbReference>
<evidence type="ECO:0000256" key="1">
    <source>
        <dbReference type="ARBA" id="ARBA00022598"/>
    </source>
</evidence>
<keyword evidence="3" id="KW-0547">Nucleotide-binding</keyword>
<dbReference type="Proteomes" id="UP000551878">
    <property type="component" value="Unassembled WGS sequence"/>
</dbReference>
<evidence type="ECO:0000256" key="3">
    <source>
        <dbReference type="HAMAP-Rule" id="MF_01539"/>
    </source>
</evidence>
<dbReference type="GO" id="GO:0000049">
    <property type="term" value="F:tRNA binding"/>
    <property type="evidence" value="ECO:0007669"/>
    <property type="project" value="UniProtKB-KW"/>
</dbReference>
<dbReference type="InterPro" id="IPR014729">
    <property type="entry name" value="Rossmann-like_a/b/a_fold"/>
</dbReference>
<comment type="function">
    <text evidence="3">Catalyzes the formation of N(4)-acetylcytidine (ac(4)C) at the wobble position of elongator tRNA(Met), using acetate and ATP as substrates. First activates an acetate ion to form acetyladenylate (Ac-AMP) and then transfers the acetyl group to tRNA to form ac(4)C34.</text>
</comment>
<dbReference type="GO" id="GO:0006400">
    <property type="term" value="P:tRNA modification"/>
    <property type="evidence" value="ECO:0007669"/>
    <property type="project" value="UniProtKB-UniRule"/>
</dbReference>
<protein>
    <recommendedName>
        <fullName evidence="3">tRNA(Met) cytidine acetate ligase</fullName>
        <ecNumber evidence="3">6.3.4.-</ecNumber>
    </recommendedName>
</protein>
<comment type="caution">
    <text evidence="3">Lacks conserved residue(s) required for the propagation of feature annotation.</text>
</comment>
<dbReference type="Pfam" id="PF05636">
    <property type="entry name" value="HIGH_NTase1"/>
    <property type="match status" value="1"/>
</dbReference>
<feature type="binding site" evidence="3">
    <location>
        <position position="162"/>
    </location>
    <ligand>
        <name>ATP</name>
        <dbReference type="ChEBI" id="CHEBI:30616"/>
    </ligand>
</feature>
<feature type="binding site" evidence="3">
    <location>
        <begin position="7"/>
        <end position="20"/>
    </location>
    <ligand>
        <name>ATP</name>
        <dbReference type="ChEBI" id="CHEBI:30616"/>
    </ligand>
</feature>
<reference evidence="4 5" key="1">
    <citation type="submission" date="2020-08" db="EMBL/GenBank/DDBJ databases">
        <title>Genomic Encyclopedia of Type Strains, Phase IV (KMG-IV): sequencing the most valuable type-strain genomes for metagenomic binning, comparative biology and taxonomic classification.</title>
        <authorList>
            <person name="Goeker M."/>
        </authorList>
    </citation>
    <scope>NUCLEOTIDE SEQUENCE [LARGE SCALE GENOMIC DNA]</scope>
    <source>
        <strain evidence="4 5">DSM 24696</strain>
    </source>
</reference>
<sequence length="414" mass="47309">MKAAGIIVEYNPFHYGHLHHLNETKRQSKSNVIVAVMSGPFLQRGEPALVDKWTRTKIALTQGVDIVVELPYAFATQKAETFATGAVALLNELKVNTICFGSESGDISAFEEMVERRRIHEDTFNTVVKETVALGKSYPQAIAAAWQAISQSSTPIDLTKPNNILGYHYVEAIHHLQSEMLAMTIQRRGADYHDQTIADHHFASATSIRNTLFHNEEDNLFEKLNQVMPAGSLHYINQYRELYGLWHHWDDYYPLLKYKLMTTATDQLKDIYECEEGLEHRLVQSDQSSSSFTGFIDDVNTKRYTKTRLQRLFAHIITNAGKKVMKKADPSNPPYIRLLGMSKQGQQYISTIKKQVNIPLVTNTPSFSHPLLDLDLTAQHVYRWPAFIVNSQHAPNDEHKRYPLRYDEKTGTFQ</sequence>
<keyword evidence="3" id="KW-0820">tRNA-binding</keyword>